<dbReference type="EMBL" id="QFFI01000008">
    <property type="protein sequence ID" value="PWG63946.1"/>
    <property type="molecule type" value="Genomic_DNA"/>
</dbReference>
<dbReference type="Pfam" id="PF07238">
    <property type="entry name" value="PilZ"/>
    <property type="match status" value="1"/>
</dbReference>
<gene>
    <name evidence="2" type="ORF">DEM34_07055</name>
</gene>
<accession>A0A2U2N432</accession>
<dbReference type="Proteomes" id="UP000245474">
    <property type="component" value="Unassembled WGS sequence"/>
</dbReference>
<dbReference type="AlphaFoldDB" id="A0A2U2N432"/>
<evidence type="ECO:0000313" key="2">
    <source>
        <dbReference type="EMBL" id="PWG63946.1"/>
    </source>
</evidence>
<dbReference type="OrthoDB" id="5796858at2"/>
<dbReference type="RefSeq" id="WP_109677645.1">
    <property type="nucleotide sequence ID" value="NZ_CP086615.1"/>
</dbReference>
<keyword evidence="3" id="KW-1185">Reference proteome</keyword>
<dbReference type="GO" id="GO:0035438">
    <property type="term" value="F:cyclic-di-GMP binding"/>
    <property type="evidence" value="ECO:0007669"/>
    <property type="project" value="InterPro"/>
</dbReference>
<dbReference type="InterPro" id="IPR009875">
    <property type="entry name" value="PilZ_domain"/>
</dbReference>
<reference evidence="2 3" key="1">
    <citation type="submission" date="2018-05" db="EMBL/GenBank/DDBJ databases">
        <title>Spiribacter halobius sp. nov., a moderately halophilic bacterium isolated from marine solar saltern.</title>
        <authorList>
            <person name="Zheng W.-S."/>
            <person name="Lu D.-C."/>
            <person name="Du Z.-J."/>
        </authorList>
    </citation>
    <scope>NUCLEOTIDE SEQUENCE [LARGE SCALE GENOMIC DNA]</scope>
    <source>
        <strain evidence="2 3">E85</strain>
    </source>
</reference>
<evidence type="ECO:0000313" key="3">
    <source>
        <dbReference type="Proteomes" id="UP000245474"/>
    </source>
</evidence>
<protein>
    <recommendedName>
        <fullName evidence="1">PilZ domain-containing protein</fullName>
    </recommendedName>
</protein>
<sequence length="198" mass="22768">MTTPEDETGRDRRQRYRVSDWALVDLAPVSGDELEAIRERLRLAWPDAFSLSAQFHEMRQEQVVLRRHAERESATFARLMEGLERRLDRLAEILMVHEFGECPPPLEVDVSAEGMGLHWPRPLAEGQALRLRMLFPSTGAGLHTLAHVAWREVAGGGTRVGLTFEFLHERQEELMVHHVMQREAMLLRERSDSRPSGK</sequence>
<dbReference type="Gene3D" id="2.40.10.220">
    <property type="entry name" value="predicted glycosyltransferase like domains"/>
    <property type="match status" value="1"/>
</dbReference>
<feature type="domain" description="PilZ" evidence="1">
    <location>
        <begin position="86"/>
        <end position="180"/>
    </location>
</feature>
<comment type="caution">
    <text evidence="2">The sequence shown here is derived from an EMBL/GenBank/DDBJ whole genome shotgun (WGS) entry which is preliminary data.</text>
</comment>
<name>A0A2U2N432_9GAMM</name>
<evidence type="ECO:0000259" key="1">
    <source>
        <dbReference type="Pfam" id="PF07238"/>
    </source>
</evidence>
<organism evidence="2 3">
    <name type="scientific">Sediminicurvatus halobius</name>
    <dbReference type="NCBI Taxonomy" id="2182432"/>
    <lineage>
        <taxon>Bacteria</taxon>
        <taxon>Pseudomonadati</taxon>
        <taxon>Pseudomonadota</taxon>
        <taxon>Gammaproteobacteria</taxon>
        <taxon>Chromatiales</taxon>
        <taxon>Ectothiorhodospiraceae</taxon>
        <taxon>Sediminicurvatus</taxon>
    </lineage>
</organism>
<proteinExistence type="predicted"/>